<gene>
    <name evidence="2" type="ORF">DY000_02020680</name>
</gene>
<sequence length="287" mass="31971">MKKEFVAFRDELKKMAQHWEDQAASWSKKIRMWKMEMDTAKMVRRVKRSIQPAKHIVKVATDTHVHAESRRHATSPIKRSATLSRKHQQARPVPIRCQHPTARTRKLRRRSRSKASKAGSRVGSQHAEHEKLRGSPSTQLTFQILFPVTLSCIEEGSSPLPSNRGEIPVASFVETASSITHLLLGTSLHSTHLTRVHLLSLAQARVTGRVTTSGDDFIVNSLSKSTTRVLGMSSLANSPSQSTTRLCLGTSLVSLPFSGHKFTLKSPNKSTSTLPCSGTSYWPSHYF</sequence>
<reference evidence="2 3" key="1">
    <citation type="journal article" date="2020" name="BMC Genomics">
        <title>Intraspecific diversification of the crop wild relative Brassica cretica Lam. using demographic model selection.</title>
        <authorList>
            <person name="Kioukis A."/>
            <person name="Michalopoulou V.A."/>
            <person name="Briers L."/>
            <person name="Pirintsos S."/>
            <person name="Studholme D.J."/>
            <person name="Pavlidis P."/>
            <person name="Sarris P.F."/>
        </authorList>
    </citation>
    <scope>NUCLEOTIDE SEQUENCE [LARGE SCALE GENOMIC DNA]</scope>
    <source>
        <strain evidence="3">cv. PFS-1207/04</strain>
    </source>
</reference>
<dbReference type="Proteomes" id="UP000266723">
    <property type="component" value="Unassembled WGS sequence"/>
</dbReference>
<evidence type="ECO:0000313" key="2">
    <source>
        <dbReference type="EMBL" id="KAF3595217.1"/>
    </source>
</evidence>
<feature type="region of interest" description="Disordered" evidence="1">
    <location>
        <begin position="63"/>
        <end position="135"/>
    </location>
</feature>
<feature type="compositionally biased region" description="Basic residues" evidence="1">
    <location>
        <begin position="102"/>
        <end position="115"/>
    </location>
</feature>
<comment type="caution">
    <text evidence="2">The sequence shown here is derived from an EMBL/GenBank/DDBJ whole genome shotgun (WGS) entry which is preliminary data.</text>
</comment>
<keyword evidence="3" id="KW-1185">Reference proteome</keyword>
<organism evidence="2 3">
    <name type="scientific">Brassica cretica</name>
    <name type="common">Mustard</name>
    <dbReference type="NCBI Taxonomy" id="69181"/>
    <lineage>
        <taxon>Eukaryota</taxon>
        <taxon>Viridiplantae</taxon>
        <taxon>Streptophyta</taxon>
        <taxon>Embryophyta</taxon>
        <taxon>Tracheophyta</taxon>
        <taxon>Spermatophyta</taxon>
        <taxon>Magnoliopsida</taxon>
        <taxon>eudicotyledons</taxon>
        <taxon>Gunneridae</taxon>
        <taxon>Pentapetalae</taxon>
        <taxon>rosids</taxon>
        <taxon>malvids</taxon>
        <taxon>Brassicales</taxon>
        <taxon>Brassicaceae</taxon>
        <taxon>Brassiceae</taxon>
        <taxon>Brassica</taxon>
    </lineage>
</organism>
<evidence type="ECO:0000256" key="1">
    <source>
        <dbReference type="SAM" id="MobiDB-lite"/>
    </source>
</evidence>
<name>A0ABQ7EDS0_BRACR</name>
<evidence type="ECO:0008006" key="4">
    <source>
        <dbReference type="Google" id="ProtNLM"/>
    </source>
</evidence>
<protein>
    <recommendedName>
        <fullName evidence="4">DUF632 domain-containing protein</fullName>
    </recommendedName>
</protein>
<proteinExistence type="predicted"/>
<dbReference type="EMBL" id="QGKV02000299">
    <property type="protein sequence ID" value="KAF3595217.1"/>
    <property type="molecule type" value="Genomic_DNA"/>
</dbReference>
<accession>A0ABQ7EDS0</accession>
<evidence type="ECO:0000313" key="3">
    <source>
        <dbReference type="Proteomes" id="UP000266723"/>
    </source>
</evidence>